<feature type="region of interest" description="Disordered" evidence="1">
    <location>
        <begin position="34"/>
        <end position="66"/>
    </location>
</feature>
<gene>
    <name evidence="2" type="ORF">QE152_g4506</name>
</gene>
<protein>
    <submittedName>
        <fullName evidence="2">Uncharacterized protein</fullName>
    </submittedName>
</protein>
<keyword evidence="3" id="KW-1185">Reference proteome</keyword>
<dbReference type="Proteomes" id="UP001458880">
    <property type="component" value="Unassembled WGS sequence"/>
</dbReference>
<organism evidence="2 3">
    <name type="scientific">Popillia japonica</name>
    <name type="common">Japanese beetle</name>
    <dbReference type="NCBI Taxonomy" id="7064"/>
    <lineage>
        <taxon>Eukaryota</taxon>
        <taxon>Metazoa</taxon>
        <taxon>Ecdysozoa</taxon>
        <taxon>Arthropoda</taxon>
        <taxon>Hexapoda</taxon>
        <taxon>Insecta</taxon>
        <taxon>Pterygota</taxon>
        <taxon>Neoptera</taxon>
        <taxon>Endopterygota</taxon>
        <taxon>Coleoptera</taxon>
        <taxon>Polyphaga</taxon>
        <taxon>Scarabaeiformia</taxon>
        <taxon>Scarabaeidae</taxon>
        <taxon>Rutelinae</taxon>
        <taxon>Popillia</taxon>
    </lineage>
</organism>
<evidence type="ECO:0000313" key="2">
    <source>
        <dbReference type="EMBL" id="KAK9752142.1"/>
    </source>
</evidence>
<evidence type="ECO:0000313" key="3">
    <source>
        <dbReference type="Proteomes" id="UP001458880"/>
    </source>
</evidence>
<comment type="caution">
    <text evidence="2">The sequence shown here is derived from an EMBL/GenBank/DDBJ whole genome shotgun (WGS) entry which is preliminary data.</text>
</comment>
<reference evidence="2 3" key="1">
    <citation type="journal article" date="2024" name="BMC Genomics">
        <title>De novo assembly and annotation of Popillia japonica's genome with initial clues to its potential as an invasive pest.</title>
        <authorList>
            <person name="Cucini C."/>
            <person name="Boschi S."/>
            <person name="Funari R."/>
            <person name="Cardaioli E."/>
            <person name="Iannotti N."/>
            <person name="Marturano G."/>
            <person name="Paoli F."/>
            <person name="Bruttini M."/>
            <person name="Carapelli A."/>
            <person name="Frati F."/>
            <person name="Nardi F."/>
        </authorList>
    </citation>
    <scope>NUCLEOTIDE SEQUENCE [LARGE SCALE GENOMIC DNA]</scope>
    <source>
        <strain evidence="2">DMR45628</strain>
    </source>
</reference>
<proteinExistence type="predicted"/>
<feature type="region of interest" description="Disordered" evidence="1">
    <location>
        <begin position="178"/>
        <end position="210"/>
    </location>
</feature>
<feature type="region of interest" description="Disordered" evidence="1">
    <location>
        <begin position="233"/>
        <end position="253"/>
    </location>
</feature>
<feature type="compositionally biased region" description="Polar residues" evidence="1">
    <location>
        <begin position="178"/>
        <end position="193"/>
    </location>
</feature>
<name>A0AAW1N0N6_POPJA</name>
<accession>A0AAW1N0N6</accession>
<dbReference type="AlphaFoldDB" id="A0AAW1N0N6"/>
<dbReference type="EMBL" id="JASPKY010000023">
    <property type="protein sequence ID" value="KAK9752142.1"/>
    <property type="molecule type" value="Genomic_DNA"/>
</dbReference>
<feature type="compositionally biased region" description="Polar residues" evidence="1">
    <location>
        <begin position="34"/>
        <end position="50"/>
    </location>
</feature>
<sequence>MSAKCGQRTSSADELNPGVKCLCIKKQREDLTDFYQSQHPASSKSSNDSGFENKAMSAKCGQRTSSADELNPAVKFLCIKRQFREDLQTFTNSSILEKFYDSGFENKAMPARCGEKTSSADESNPAHPASSKSFNDSGFENKAMSAKCGQRTSSADELNPGVKCLCIKKQREDLTDFYQSQHPASSKSSNDSGFENKAMSAKCGQRTSSADELNPAVKFLWIKRQFREDLFQHPASSTSFNDSGFENKAMSGK</sequence>
<feature type="compositionally biased region" description="Polar residues" evidence="1">
    <location>
        <begin position="234"/>
        <end position="244"/>
    </location>
</feature>
<evidence type="ECO:0000256" key="1">
    <source>
        <dbReference type="SAM" id="MobiDB-lite"/>
    </source>
</evidence>
<feature type="region of interest" description="Disordered" evidence="1">
    <location>
        <begin position="111"/>
        <end position="137"/>
    </location>
</feature>